<dbReference type="Proteomes" id="UP000515908">
    <property type="component" value="Chromosome 17"/>
</dbReference>
<dbReference type="AlphaFoldDB" id="S9VFB1"/>
<dbReference type="EMBL" id="LR877161">
    <property type="protein sequence ID" value="CAD2220549.1"/>
    <property type="molecule type" value="Genomic_DNA"/>
</dbReference>
<evidence type="ECO:0000313" key="1">
    <source>
        <dbReference type="EMBL" id="CAD2220549.1"/>
    </source>
</evidence>
<dbReference type="OrthoDB" id="18388at2759"/>
<gene>
    <name evidence="1" type="ORF">ADEAN_000807100</name>
</gene>
<sequence length="371" mass="41385">MTCVTGDETGLIKIWDISKSSGATLKYSFGDQQRERSIMGMCWLDSDTSSVAFSSKDGTLSLFDIKSKIITDTKKINFCSAVSSSLAAVKGKVVVVSKEGQFGIYDNQLNEKAQFTISSPIDSTHIHRKYEMVAVGGENNDLMVYNLAAQDVSTPVFKARNVQDHVLDVPYPVYIVGTCVINPFVFGTTTAYHQVRFYDSRASERPVQEFEISREIERRPTCMLQWNSNKFLIGEASGDVHLYDTRRGFTSRAKLRGGVGSVKSMCKHPAGHQLLSVTGLDRKVRLYHVPTGKLLQTFFAKQRVNCVLLDKGMPLQDDVSSFSGITNTKQPEKSASLGDEFWENMDPIVDTLDDAFVETVEPAKKRRKLDK</sequence>
<dbReference type="SMART" id="SM00320">
    <property type="entry name" value="WD40"/>
    <property type="match status" value="3"/>
</dbReference>
<accession>S9VFB1</accession>
<dbReference type="GO" id="GO:0042273">
    <property type="term" value="P:ribosomal large subunit biogenesis"/>
    <property type="evidence" value="ECO:0007669"/>
    <property type="project" value="InterPro"/>
</dbReference>
<dbReference type="SUPFAM" id="SSF50978">
    <property type="entry name" value="WD40 repeat-like"/>
    <property type="match status" value="1"/>
</dbReference>
<dbReference type="InterPro" id="IPR037379">
    <property type="entry name" value="WDR74/Nsa1"/>
</dbReference>
<protein>
    <recommendedName>
        <fullName evidence="3">Ribosome biogenesis protein NSA1</fullName>
    </recommendedName>
</protein>
<dbReference type="Gene3D" id="2.130.10.10">
    <property type="entry name" value="YVTN repeat-like/Quinoprotein amine dehydrogenase"/>
    <property type="match status" value="2"/>
</dbReference>
<reference evidence="1 2" key="1">
    <citation type="submission" date="2020-08" db="EMBL/GenBank/DDBJ databases">
        <authorList>
            <person name="Newling K."/>
            <person name="Davey J."/>
            <person name="Forrester S."/>
        </authorList>
    </citation>
    <scope>NUCLEOTIDE SEQUENCE [LARGE SCALE GENOMIC DNA]</scope>
    <source>
        <strain evidence="2">Crithidia deanei Carvalho (ATCC PRA-265)</strain>
    </source>
</reference>
<organism evidence="1 2">
    <name type="scientific">Angomonas deanei</name>
    <dbReference type="NCBI Taxonomy" id="59799"/>
    <lineage>
        <taxon>Eukaryota</taxon>
        <taxon>Discoba</taxon>
        <taxon>Euglenozoa</taxon>
        <taxon>Kinetoplastea</taxon>
        <taxon>Metakinetoplastina</taxon>
        <taxon>Trypanosomatida</taxon>
        <taxon>Trypanosomatidae</taxon>
        <taxon>Strigomonadinae</taxon>
        <taxon>Angomonas</taxon>
    </lineage>
</organism>
<dbReference type="PANTHER" id="PTHR16038">
    <property type="entry name" value="NOP SEVEN ASSOCIATED PROTEIN 1"/>
    <property type="match status" value="1"/>
</dbReference>
<dbReference type="FunFam" id="2.130.10.10:FF:001569">
    <property type="entry name" value="WD repeat-containing protein 74-like Protein"/>
    <property type="match status" value="1"/>
</dbReference>
<dbReference type="VEuPathDB" id="TriTrypDB:ADEAN_000807100"/>
<dbReference type="InterPro" id="IPR001680">
    <property type="entry name" value="WD40_rpt"/>
</dbReference>
<proteinExistence type="predicted"/>
<keyword evidence="2" id="KW-1185">Reference proteome</keyword>
<evidence type="ECO:0008006" key="3">
    <source>
        <dbReference type="Google" id="ProtNLM"/>
    </source>
</evidence>
<dbReference type="InterPro" id="IPR036322">
    <property type="entry name" value="WD40_repeat_dom_sf"/>
</dbReference>
<evidence type="ECO:0000313" key="2">
    <source>
        <dbReference type="Proteomes" id="UP000515908"/>
    </source>
</evidence>
<dbReference type="GO" id="GO:0030687">
    <property type="term" value="C:preribosome, large subunit precursor"/>
    <property type="evidence" value="ECO:0007669"/>
    <property type="project" value="TreeGrafter"/>
</dbReference>
<dbReference type="GO" id="GO:0005730">
    <property type="term" value="C:nucleolus"/>
    <property type="evidence" value="ECO:0007669"/>
    <property type="project" value="InterPro"/>
</dbReference>
<name>S9VFB1_9TRYP</name>
<dbReference type="PANTHER" id="PTHR16038:SF4">
    <property type="entry name" value="WD REPEAT-CONTAINING PROTEIN 74"/>
    <property type="match status" value="1"/>
</dbReference>
<dbReference type="InterPro" id="IPR015943">
    <property type="entry name" value="WD40/YVTN_repeat-like_dom_sf"/>
</dbReference>